<organism evidence="1 2">
    <name type="scientific">Rhizobium hidalgonense</name>
    <dbReference type="NCBI Taxonomy" id="1538159"/>
    <lineage>
        <taxon>Bacteria</taxon>
        <taxon>Pseudomonadati</taxon>
        <taxon>Pseudomonadota</taxon>
        <taxon>Alphaproteobacteria</taxon>
        <taxon>Hyphomicrobiales</taxon>
        <taxon>Rhizobiaceae</taxon>
        <taxon>Rhizobium/Agrobacterium group</taxon>
        <taxon>Rhizobium</taxon>
    </lineage>
</organism>
<reference evidence="1 2" key="1">
    <citation type="submission" date="2017-09" db="EMBL/GenBank/DDBJ databases">
        <title>Comparative genomics of rhizobia isolated from Phaseolus vulgaris in China.</title>
        <authorList>
            <person name="Tong W."/>
        </authorList>
    </citation>
    <scope>NUCLEOTIDE SEQUENCE [LARGE SCALE GENOMIC DNA]</scope>
    <source>
        <strain evidence="1 2">FH14</strain>
    </source>
</reference>
<dbReference type="EMBL" id="NWSY01000008">
    <property type="protein sequence ID" value="PDT23276.1"/>
    <property type="molecule type" value="Genomic_DNA"/>
</dbReference>
<proteinExistence type="predicted"/>
<accession>A0ABX4JWS0</accession>
<name>A0ABX4JWS0_9HYPH</name>
<dbReference type="Proteomes" id="UP000219914">
    <property type="component" value="Unassembled WGS sequence"/>
</dbReference>
<protein>
    <submittedName>
        <fullName evidence="1">Uncharacterized protein</fullName>
    </submittedName>
</protein>
<keyword evidence="2" id="KW-1185">Reference proteome</keyword>
<sequence>MANWEFYNSTALRIAQKYQDRELSYEVCDRLMNDLWSGVLTGLGESNATELPEPFYGIYEAFDAGEYHRKTDISDDPIANFTDPMIFELLRRHRL</sequence>
<evidence type="ECO:0000313" key="1">
    <source>
        <dbReference type="EMBL" id="PDT23276.1"/>
    </source>
</evidence>
<gene>
    <name evidence="1" type="ORF">CO674_12535</name>
</gene>
<evidence type="ECO:0000313" key="2">
    <source>
        <dbReference type="Proteomes" id="UP000219914"/>
    </source>
</evidence>
<comment type="caution">
    <text evidence="1">The sequence shown here is derived from an EMBL/GenBank/DDBJ whole genome shotgun (WGS) entry which is preliminary data.</text>
</comment>